<dbReference type="Proteomes" id="UP000276133">
    <property type="component" value="Unassembled WGS sequence"/>
</dbReference>
<name>A0A3M7RDJ5_BRAPC</name>
<comment type="caution">
    <text evidence="1">The sequence shown here is derived from an EMBL/GenBank/DDBJ whole genome shotgun (WGS) entry which is preliminary data.</text>
</comment>
<gene>
    <name evidence="1" type="ORF">BpHYR1_032529</name>
</gene>
<accession>A0A3M7RDJ5</accession>
<dbReference type="AlphaFoldDB" id="A0A3M7RDJ5"/>
<organism evidence="1 2">
    <name type="scientific">Brachionus plicatilis</name>
    <name type="common">Marine rotifer</name>
    <name type="synonym">Brachionus muelleri</name>
    <dbReference type="NCBI Taxonomy" id="10195"/>
    <lineage>
        <taxon>Eukaryota</taxon>
        <taxon>Metazoa</taxon>
        <taxon>Spiralia</taxon>
        <taxon>Gnathifera</taxon>
        <taxon>Rotifera</taxon>
        <taxon>Eurotatoria</taxon>
        <taxon>Monogononta</taxon>
        <taxon>Pseudotrocha</taxon>
        <taxon>Ploima</taxon>
        <taxon>Brachionidae</taxon>
        <taxon>Brachionus</taxon>
    </lineage>
</organism>
<dbReference type="EMBL" id="REGN01003683">
    <property type="protein sequence ID" value="RNA21365.1"/>
    <property type="molecule type" value="Genomic_DNA"/>
</dbReference>
<evidence type="ECO:0000313" key="1">
    <source>
        <dbReference type="EMBL" id="RNA21365.1"/>
    </source>
</evidence>
<keyword evidence="2" id="KW-1185">Reference proteome</keyword>
<proteinExistence type="predicted"/>
<protein>
    <submittedName>
        <fullName evidence="1">Uncharacterized protein</fullName>
    </submittedName>
</protein>
<sequence length="108" mass="12865">MRRSKAIICITKCRFQIIPKNKTKCYKRPPNFQLILSEQHTIKNFRRSVLRVFLSKVCLLDFKDVLQRFLSVLVLYFLTVSKRPSEKFYSHNPTLDSQLMKKDVLTIN</sequence>
<evidence type="ECO:0000313" key="2">
    <source>
        <dbReference type="Proteomes" id="UP000276133"/>
    </source>
</evidence>
<reference evidence="1 2" key="1">
    <citation type="journal article" date="2018" name="Sci. Rep.">
        <title>Genomic signatures of local adaptation to the degree of environmental predictability in rotifers.</title>
        <authorList>
            <person name="Franch-Gras L."/>
            <person name="Hahn C."/>
            <person name="Garcia-Roger E.M."/>
            <person name="Carmona M.J."/>
            <person name="Serra M."/>
            <person name="Gomez A."/>
        </authorList>
    </citation>
    <scope>NUCLEOTIDE SEQUENCE [LARGE SCALE GENOMIC DNA]</scope>
    <source>
        <strain evidence="1">HYR1</strain>
    </source>
</reference>